<reference evidence="2 3" key="1">
    <citation type="journal article" date="2017" name="MBio">
        <title>Type VI secretion-mediated competition in the bee gut microbiome.</title>
        <authorList>
            <person name="Steele M.I."/>
            <person name="Kwong W.K."/>
            <person name="Powell J.E."/>
            <person name="Whiteley M."/>
            <person name="Moran N.A."/>
        </authorList>
    </citation>
    <scope>NUCLEOTIDE SEQUENCE [LARGE SCALE GENOMIC DNA]</scope>
    <source>
        <strain evidence="2 3">Ruf1-X</strain>
    </source>
</reference>
<comment type="caution">
    <text evidence="2">The sequence shown here is derived from an EMBL/GenBank/DDBJ whole genome shotgun (WGS) entry which is preliminary data.</text>
</comment>
<dbReference type="InterPro" id="IPR010982">
    <property type="entry name" value="Lambda_DNA-bd_dom_sf"/>
</dbReference>
<evidence type="ECO:0000313" key="3">
    <source>
        <dbReference type="Proteomes" id="UP000229970"/>
    </source>
</evidence>
<dbReference type="EMBL" id="MEIP01000002">
    <property type="protein sequence ID" value="PIT50294.1"/>
    <property type="molecule type" value="Genomic_DNA"/>
</dbReference>
<dbReference type="GO" id="GO:0003677">
    <property type="term" value="F:DNA binding"/>
    <property type="evidence" value="ECO:0007669"/>
    <property type="project" value="InterPro"/>
</dbReference>
<dbReference type="PROSITE" id="PS50943">
    <property type="entry name" value="HTH_CROC1"/>
    <property type="match status" value="1"/>
</dbReference>
<dbReference type="AlphaFoldDB" id="A0A2N9XPN9"/>
<feature type="domain" description="HTH cro/C1-type" evidence="1">
    <location>
        <begin position="58"/>
        <end position="110"/>
    </location>
</feature>
<gene>
    <name evidence="2" type="ORF">BHC46_01160</name>
</gene>
<evidence type="ECO:0000313" key="2">
    <source>
        <dbReference type="EMBL" id="PIT50294.1"/>
    </source>
</evidence>
<evidence type="ECO:0000259" key="1">
    <source>
        <dbReference type="PROSITE" id="PS50943"/>
    </source>
</evidence>
<dbReference type="Pfam" id="PF01381">
    <property type="entry name" value="HTH_3"/>
    <property type="match status" value="1"/>
</dbReference>
<sequence length="112" mass="12786">MKPFNYQIINNRFGKPEYVLVPYDKYLQLTNPSKINLADGVPSELVDLLFDKQYPPAQAWREYLELTQSECAEKLGMSQPAYLKLEASEKPTKATRTKLATALGINEEQLDC</sequence>
<dbReference type="SUPFAM" id="SSF47413">
    <property type="entry name" value="lambda repressor-like DNA-binding domains"/>
    <property type="match status" value="1"/>
</dbReference>
<name>A0A2N9XPN9_9NEIS</name>
<organism evidence="2 3">
    <name type="scientific">Snodgrassella alvi</name>
    <dbReference type="NCBI Taxonomy" id="1196083"/>
    <lineage>
        <taxon>Bacteria</taxon>
        <taxon>Pseudomonadati</taxon>
        <taxon>Pseudomonadota</taxon>
        <taxon>Betaproteobacteria</taxon>
        <taxon>Neisseriales</taxon>
        <taxon>Neisseriaceae</taxon>
        <taxon>Snodgrassella</taxon>
    </lineage>
</organism>
<dbReference type="CDD" id="cd00093">
    <property type="entry name" value="HTH_XRE"/>
    <property type="match status" value="1"/>
</dbReference>
<protein>
    <recommendedName>
        <fullName evidence="1">HTH cro/C1-type domain-containing protein</fullName>
    </recommendedName>
</protein>
<accession>A0A2N9XPN9</accession>
<dbReference type="Proteomes" id="UP000229970">
    <property type="component" value="Unassembled WGS sequence"/>
</dbReference>
<dbReference type="Gene3D" id="1.10.260.40">
    <property type="entry name" value="lambda repressor-like DNA-binding domains"/>
    <property type="match status" value="1"/>
</dbReference>
<proteinExistence type="predicted"/>
<dbReference type="InterPro" id="IPR001387">
    <property type="entry name" value="Cro/C1-type_HTH"/>
</dbReference>